<sequence length="67" mass="7696">MDNALLEKAIELPLNERVAFAELILASIDYEEEKIRQSWIGEVNNRIKAVNEGKSKLLDFEGLYNDD</sequence>
<dbReference type="Proteomes" id="UP000231067">
    <property type="component" value="Unassembled WGS sequence"/>
</dbReference>
<proteinExistence type="predicted"/>
<accession>A0A2H0A1X0</accession>
<dbReference type="AlphaFoldDB" id="A0A2H0A1X0"/>
<organism evidence="1 2">
    <name type="scientific">Candidatus Desantisbacteria bacterium CG23_combo_of_CG06-09_8_20_14_all_40_23</name>
    <dbReference type="NCBI Taxonomy" id="1974550"/>
    <lineage>
        <taxon>Bacteria</taxon>
        <taxon>Candidatus Desantisiibacteriota</taxon>
    </lineage>
</organism>
<protein>
    <submittedName>
        <fullName evidence="1">Antitoxin</fullName>
    </submittedName>
</protein>
<dbReference type="EMBL" id="PCSH01000171">
    <property type="protein sequence ID" value="PIP39413.1"/>
    <property type="molecule type" value="Genomic_DNA"/>
</dbReference>
<reference evidence="1 2" key="1">
    <citation type="submission" date="2017-09" db="EMBL/GenBank/DDBJ databases">
        <title>Depth-based differentiation of microbial function through sediment-hosted aquifers and enrichment of novel symbionts in the deep terrestrial subsurface.</title>
        <authorList>
            <person name="Probst A.J."/>
            <person name="Ladd B."/>
            <person name="Jarett J.K."/>
            <person name="Geller-Mcgrath D.E."/>
            <person name="Sieber C.M."/>
            <person name="Emerson J.B."/>
            <person name="Anantharaman K."/>
            <person name="Thomas B.C."/>
            <person name="Malmstrom R."/>
            <person name="Stieglmeier M."/>
            <person name="Klingl A."/>
            <person name="Woyke T."/>
            <person name="Ryan C.M."/>
            <person name="Banfield J.F."/>
        </authorList>
    </citation>
    <scope>NUCLEOTIDE SEQUENCE [LARGE SCALE GENOMIC DNA]</scope>
    <source>
        <strain evidence="1">CG23_combo_of_CG06-09_8_20_14_all_40_23</strain>
    </source>
</reference>
<evidence type="ECO:0000313" key="2">
    <source>
        <dbReference type="Proteomes" id="UP000231067"/>
    </source>
</evidence>
<name>A0A2H0A1X0_9BACT</name>
<dbReference type="Pfam" id="PF09720">
    <property type="entry name" value="Unstab_antitox"/>
    <property type="match status" value="1"/>
</dbReference>
<gene>
    <name evidence="1" type="ORF">COX18_10200</name>
</gene>
<comment type="caution">
    <text evidence="1">The sequence shown here is derived from an EMBL/GenBank/DDBJ whole genome shotgun (WGS) entry which is preliminary data.</text>
</comment>
<dbReference type="InterPro" id="IPR013406">
    <property type="entry name" value="CHP02574_addiction_mod"/>
</dbReference>
<evidence type="ECO:0000313" key="1">
    <source>
        <dbReference type="EMBL" id="PIP39413.1"/>
    </source>
</evidence>